<feature type="region of interest" description="Disordered" evidence="1">
    <location>
        <begin position="116"/>
        <end position="146"/>
    </location>
</feature>
<feature type="compositionally biased region" description="Polar residues" evidence="1">
    <location>
        <begin position="56"/>
        <end position="72"/>
    </location>
</feature>
<evidence type="ECO:0000313" key="2">
    <source>
        <dbReference type="EMBL" id="RUS71789.1"/>
    </source>
</evidence>
<proteinExistence type="predicted"/>
<dbReference type="Proteomes" id="UP000271974">
    <property type="component" value="Unassembled WGS sequence"/>
</dbReference>
<evidence type="ECO:0000313" key="3">
    <source>
        <dbReference type="Proteomes" id="UP000271974"/>
    </source>
</evidence>
<dbReference type="EMBL" id="RQTK01001158">
    <property type="protein sequence ID" value="RUS71789.1"/>
    <property type="molecule type" value="Genomic_DNA"/>
</dbReference>
<gene>
    <name evidence="2" type="ORF">EGW08_020442</name>
</gene>
<protein>
    <submittedName>
        <fullName evidence="2">Uncharacterized protein</fullName>
    </submittedName>
</protein>
<sequence>MSQFPDTTRSADDSGGLQSVAQEAKGKPQVQPSESSKPHTPSQTAPEKALDLKLLENSSPERGVQQSSLNKDANTKRELDLEVQVQGTSADAPSADQKEKPTIEMTSQVLIAGDIMDASESRSPRPRLVTSNSGADIMLGLETDEGKTAEVEIDSLETDELQPEEIPKGRVRKTSIVEKLSKSKESELIALTIMETAGQRQREFEQLINEHQELVHEISRTPSSENIVQSEDGRDP</sequence>
<dbReference type="OrthoDB" id="6107088at2759"/>
<evidence type="ECO:0000256" key="1">
    <source>
        <dbReference type="SAM" id="MobiDB-lite"/>
    </source>
</evidence>
<feature type="compositionally biased region" description="Polar residues" evidence="1">
    <location>
        <begin position="30"/>
        <end position="45"/>
    </location>
</feature>
<accession>A0A433SRB6</accession>
<feature type="region of interest" description="Disordered" evidence="1">
    <location>
        <begin position="1"/>
        <end position="103"/>
    </location>
</feature>
<comment type="caution">
    <text evidence="2">The sequence shown here is derived from an EMBL/GenBank/DDBJ whole genome shotgun (WGS) entry which is preliminary data.</text>
</comment>
<organism evidence="2 3">
    <name type="scientific">Elysia chlorotica</name>
    <name type="common">Eastern emerald elysia</name>
    <name type="synonym">Sea slug</name>
    <dbReference type="NCBI Taxonomy" id="188477"/>
    <lineage>
        <taxon>Eukaryota</taxon>
        <taxon>Metazoa</taxon>
        <taxon>Spiralia</taxon>
        <taxon>Lophotrochozoa</taxon>
        <taxon>Mollusca</taxon>
        <taxon>Gastropoda</taxon>
        <taxon>Heterobranchia</taxon>
        <taxon>Euthyneura</taxon>
        <taxon>Panpulmonata</taxon>
        <taxon>Sacoglossa</taxon>
        <taxon>Placobranchoidea</taxon>
        <taxon>Plakobranchidae</taxon>
        <taxon>Elysia</taxon>
    </lineage>
</organism>
<feature type="region of interest" description="Disordered" evidence="1">
    <location>
        <begin position="216"/>
        <end position="236"/>
    </location>
</feature>
<feature type="compositionally biased region" description="Polar residues" evidence="1">
    <location>
        <begin position="220"/>
        <end position="229"/>
    </location>
</feature>
<keyword evidence="3" id="KW-1185">Reference proteome</keyword>
<name>A0A433SRB6_ELYCH</name>
<dbReference type="AlphaFoldDB" id="A0A433SRB6"/>
<reference evidence="2 3" key="1">
    <citation type="submission" date="2019-01" db="EMBL/GenBank/DDBJ databases">
        <title>A draft genome assembly of the solar-powered sea slug Elysia chlorotica.</title>
        <authorList>
            <person name="Cai H."/>
            <person name="Li Q."/>
            <person name="Fang X."/>
            <person name="Li J."/>
            <person name="Curtis N.E."/>
            <person name="Altenburger A."/>
            <person name="Shibata T."/>
            <person name="Feng M."/>
            <person name="Maeda T."/>
            <person name="Schwartz J.A."/>
            <person name="Shigenobu S."/>
            <person name="Lundholm N."/>
            <person name="Nishiyama T."/>
            <person name="Yang H."/>
            <person name="Hasebe M."/>
            <person name="Li S."/>
            <person name="Pierce S.K."/>
            <person name="Wang J."/>
        </authorList>
    </citation>
    <scope>NUCLEOTIDE SEQUENCE [LARGE SCALE GENOMIC DNA]</scope>
    <source>
        <strain evidence="2">EC2010</strain>
        <tissue evidence="2">Whole organism of an adult</tissue>
    </source>
</reference>